<dbReference type="STRING" id="246786.GS18_0213145"/>
<dbReference type="AlphaFoldDB" id="A0A084GXH0"/>
<proteinExistence type="predicted"/>
<keyword evidence="4" id="KW-1185">Reference proteome</keyword>
<organism evidence="3 4">
    <name type="scientific">Metabacillus indicus</name>
    <name type="common">Bacillus indicus</name>
    <dbReference type="NCBI Taxonomy" id="246786"/>
    <lineage>
        <taxon>Bacteria</taxon>
        <taxon>Bacillati</taxon>
        <taxon>Bacillota</taxon>
        <taxon>Bacilli</taxon>
        <taxon>Bacillales</taxon>
        <taxon>Bacillaceae</taxon>
        <taxon>Metabacillus</taxon>
    </lineage>
</organism>
<accession>A0A084GXH0</accession>
<gene>
    <name evidence="3" type="ORF">GS18_0213145</name>
</gene>
<feature type="domain" description="Protein-PII uridylyltransferase N-terminal" evidence="1">
    <location>
        <begin position="17"/>
        <end position="139"/>
    </location>
</feature>
<protein>
    <recommendedName>
        <fullName evidence="5">CBS domain-containing protein</fullName>
    </recommendedName>
</protein>
<feature type="domain" description="DUF294" evidence="2">
    <location>
        <begin position="180"/>
        <end position="317"/>
    </location>
</feature>
<evidence type="ECO:0000259" key="2">
    <source>
        <dbReference type="Pfam" id="PF10335"/>
    </source>
</evidence>
<evidence type="ECO:0008006" key="5">
    <source>
        <dbReference type="Google" id="ProtNLM"/>
    </source>
</evidence>
<dbReference type="OrthoDB" id="9810963at2"/>
<reference evidence="3 4" key="1">
    <citation type="journal article" date="2005" name="Int. J. Syst. Evol. Microbiol.">
        <title>Bacillus cibi sp. nov., isolated from jeotgal, a traditional Korean fermented seafood.</title>
        <authorList>
            <person name="Yoon J.H."/>
            <person name="Lee C.H."/>
            <person name="Oh T.K."/>
        </authorList>
    </citation>
    <scope>NUCLEOTIDE SEQUENCE [LARGE SCALE GENOMIC DNA]</scope>
    <source>
        <strain evidence="3 4">DSM 16189</strain>
    </source>
</reference>
<dbReference type="GO" id="GO:0008773">
    <property type="term" value="F:[protein-PII] uridylyltransferase activity"/>
    <property type="evidence" value="ECO:0007669"/>
    <property type="project" value="InterPro"/>
</dbReference>
<dbReference type="RefSeq" id="WP_029566894.1">
    <property type="nucleotide sequence ID" value="NZ_JNVC02000005.1"/>
</dbReference>
<evidence type="ECO:0000313" key="4">
    <source>
        <dbReference type="Proteomes" id="UP000028549"/>
    </source>
</evidence>
<dbReference type="Pfam" id="PF03445">
    <property type="entry name" value="DUF294"/>
    <property type="match status" value="1"/>
</dbReference>
<dbReference type="Pfam" id="PF10335">
    <property type="entry name" value="DUF294_C"/>
    <property type="match status" value="1"/>
</dbReference>
<dbReference type="InterPro" id="IPR018821">
    <property type="entry name" value="DUF294_put_nucleoTrafse_sb-bd"/>
</dbReference>
<dbReference type="CDD" id="cd05401">
    <property type="entry name" value="NT_GlnE_GlnD_like"/>
    <property type="match status" value="1"/>
</dbReference>
<evidence type="ECO:0000313" key="3">
    <source>
        <dbReference type="EMBL" id="KEZ52032.1"/>
    </source>
</evidence>
<dbReference type="Proteomes" id="UP000028549">
    <property type="component" value="Unassembled WGS sequence"/>
</dbReference>
<name>A0A084GXH0_METID</name>
<dbReference type="EMBL" id="JNVC02000005">
    <property type="protein sequence ID" value="KEZ52032.1"/>
    <property type="molecule type" value="Genomic_DNA"/>
</dbReference>
<dbReference type="InterPro" id="IPR005105">
    <property type="entry name" value="GlnD_Uridyltrans_N"/>
</dbReference>
<comment type="caution">
    <text evidence="3">The sequence shown here is derived from an EMBL/GenBank/DDBJ whole genome shotgun (WGS) entry which is preliminary data.</text>
</comment>
<sequence>MGDSYGSIREWREKEIQNHMSDAHSLNVFHDRVMRTVFERSLQIVKEEKGDPPSPYAWFVMGSAGRFEQGAVSDQDHGMVYEKSGAAEEEYFLALGKELSDGLHAAGYPYCEGKVMSSNPLWCKSAEGYEGQLDKWMEDVSFESMRYLQIFIDARTMAGDDKLLVRLKRRVDNHQKKTPKLLQRFLDTIMHIKPSVGPLGQIFTESSGHYQGCLNIKQAAFLPYVNAVRILAIKEGIMESSTLERINSLSRQGEYKNELEIYKDSFLRLLQFRMSNLKRIKEYDDVHYLPVQDLTRAEKKELKTILKNGKKLHHYVQVIIEKGVHS</sequence>
<evidence type="ECO:0000259" key="1">
    <source>
        <dbReference type="Pfam" id="PF03445"/>
    </source>
</evidence>